<feature type="transmembrane region" description="Helical" evidence="12">
    <location>
        <begin position="65"/>
        <end position="87"/>
    </location>
</feature>
<dbReference type="GO" id="GO:0051453">
    <property type="term" value="P:regulation of intracellular pH"/>
    <property type="evidence" value="ECO:0007669"/>
    <property type="project" value="TreeGrafter"/>
</dbReference>
<reference evidence="14 17" key="2">
    <citation type="submission" date="2016-10" db="EMBL/GenBank/DDBJ databases">
        <title>Hydorgenophaga sp. LPB0072 isolated from gastropod.</title>
        <authorList>
            <person name="Kim E."/>
            <person name="Yi H."/>
        </authorList>
    </citation>
    <scope>NUCLEOTIDE SEQUENCE [LARGE SCALE GENOMIC DNA]</scope>
    <source>
        <strain evidence="14 17">LPB0072</strain>
    </source>
</reference>
<feature type="transmembrane region" description="Helical" evidence="12">
    <location>
        <begin position="99"/>
        <end position="122"/>
    </location>
</feature>
<reference evidence="15 16" key="1">
    <citation type="submission" date="2016-02" db="EMBL/GenBank/DDBJ databases">
        <title>Draft genome sequence of Hydrogenophaga sp. LPB0072.</title>
        <authorList>
            <person name="Shin S.-K."/>
            <person name="Yi H."/>
        </authorList>
    </citation>
    <scope>NUCLEOTIDE SEQUENCE [LARGE SCALE GENOMIC DNA]</scope>
    <source>
        <strain evidence="15 16">LPB0072</strain>
    </source>
</reference>
<dbReference type="KEGG" id="hyl:LPB072_14260"/>
<comment type="subcellular location">
    <subcellularLocation>
        <location evidence="1">Cell membrane</location>
        <topology evidence="1">Multi-pass membrane protein</topology>
    </subcellularLocation>
</comment>
<dbReference type="Gene3D" id="6.10.140.1330">
    <property type="match status" value="1"/>
</dbReference>
<evidence type="ECO:0000256" key="11">
    <source>
        <dbReference type="ARBA" id="ARBA00023201"/>
    </source>
</evidence>
<name>A0A162N1G2_9BURK</name>
<evidence type="ECO:0000313" key="17">
    <source>
        <dbReference type="Proteomes" id="UP000185680"/>
    </source>
</evidence>
<accession>A0A162N1G2</accession>
<keyword evidence="8" id="KW-0915">Sodium</keyword>
<feature type="domain" description="Cation/H+ exchanger transmembrane" evidence="13">
    <location>
        <begin position="10"/>
        <end position="406"/>
    </location>
</feature>
<keyword evidence="4" id="KW-0050">Antiport</keyword>
<dbReference type="RefSeq" id="WP_066084556.1">
    <property type="nucleotide sequence ID" value="NZ_CP017476.1"/>
</dbReference>
<keyword evidence="9" id="KW-0406">Ion transport</keyword>
<dbReference type="GO" id="GO:0015385">
    <property type="term" value="F:sodium:proton antiporter activity"/>
    <property type="evidence" value="ECO:0007669"/>
    <property type="project" value="InterPro"/>
</dbReference>
<evidence type="ECO:0000256" key="7">
    <source>
        <dbReference type="ARBA" id="ARBA00022989"/>
    </source>
</evidence>
<dbReference type="STRING" id="1763535.LPB072_14260"/>
<evidence type="ECO:0000256" key="3">
    <source>
        <dbReference type="ARBA" id="ARBA00022448"/>
    </source>
</evidence>
<dbReference type="PANTHER" id="PTHR10110">
    <property type="entry name" value="SODIUM/HYDROGEN EXCHANGER"/>
    <property type="match status" value="1"/>
</dbReference>
<evidence type="ECO:0000256" key="1">
    <source>
        <dbReference type="ARBA" id="ARBA00004651"/>
    </source>
</evidence>
<evidence type="ECO:0000313" key="16">
    <source>
        <dbReference type="Proteomes" id="UP000185657"/>
    </source>
</evidence>
<evidence type="ECO:0000259" key="13">
    <source>
        <dbReference type="Pfam" id="PF00999"/>
    </source>
</evidence>
<dbReference type="PANTHER" id="PTHR10110:SF195">
    <property type="entry name" value="NA(+)_H(+) ANTIPORTER NHAS2"/>
    <property type="match status" value="1"/>
</dbReference>
<feature type="transmembrane region" description="Helical" evidence="12">
    <location>
        <begin position="231"/>
        <end position="249"/>
    </location>
</feature>
<evidence type="ECO:0000256" key="8">
    <source>
        <dbReference type="ARBA" id="ARBA00023053"/>
    </source>
</evidence>
<dbReference type="Proteomes" id="UP000185657">
    <property type="component" value="Unassembled WGS sequence"/>
</dbReference>
<keyword evidence="11" id="KW-0739">Sodium transport</keyword>
<organism evidence="14 17">
    <name type="scientific">Hydrogenophaga crassostreae</name>
    <dbReference type="NCBI Taxonomy" id="1763535"/>
    <lineage>
        <taxon>Bacteria</taxon>
        <taxon>Pseudomonadati</taxon>
        <taxon>Pseudomonadota</taxon>
        <taxon>Betaproteobacteria</taxon>
        <taxon>Burkholderiales</taxon>
        <taxon>Comamonadaceae</taxon>
        <taxon>Hydrogenophaga</taxon>
    </lineage>
</organism>
<feature type="transmembrane region" description="Helical" evidence="12">
    <location>
        <begin position="319"/>
        <end position="339"/>
    </location>
</feature>
<dbReference type="Pfam" id="PF00999">
    <property type="entry name" value="Na_H_Exchanger"/>
    <property type="match status" value="1"/>
</dbReference>
<feature type="transmembrane region" description="Helical" evidence="12">
    <location>
        <begin position="208"/>
        <end position="225"/>
    </location>
</feature>
<keyword evidence="16" id="KW-1185">Reference proteome</keyword>
<evidence type="ECO:0000313" key="14">
    <source>
        <dbReference type="EMBL" id="AOW13831.1"/>
    </source>
</evidence>
<evidence type="ECO:0000313" key="15">
    <source>
        <dbReference type="EMBL" id="OAD44205.1"/>
    </source>
</evidence>
<comment type="similarity">
    <text evidence="2">Belongs to the monovalent cation:proton antiporter 1 (CPA1) transporter (TC 2.A.36) family.</text>
</comment>
<dbReference type="GO" id="GO:0005886">
    <property type="term" value="C:plasma membrane"/>
    <property type="evidence" value="ECO:0007669"/>
    <property type="project" value="UniProtKB-SubCell"/>
</dbReference>
<keyword evidence="10 12" id="KW-0472">Membrane</keyword>
<evidence type="ECO:0000256" key="9">
    <source>
        <dbReference type="ARBA" id="ARBA00023065"/>
    </source>
</evidence>
<feature type="transmembrane region" description="Helical" evidence="12">
    <location>
        <begin position="294"/>
        <end position="312"/>
    </location>
</feature>
<evidence type="ECO:0000256" key="4">
    <source>
        <dbReference type="ARBA" id="ARBA00022449"/>
    </source>
</evidence>
<gene>
    <name evidence="14" type="ORF">LPB072_14260</name>
    <name evidence="15" type="ORF">LPB72_01555</name>
</gene>
<feature type="transmembrane region" description="Helical" evidence="12">
    <location>
        <begin position="256"/>
        <end position="274"/>
    </location>
</feature>
<keyword evidence="7 12" id="KW-1133">Transmembrane helix</keyword>
<keyword evidence="6 12" id="KW-0812">Transmembrane</keyword>
<evidence type="ECO:0000256" key="2">
    <source>
        <dbReference type="ARBA" id="ARBA00007367"/>
    </source>
</evidence>
<dbReference type="GO" id="GO:0098719">
    <property type="term" value="P:sodium ion import across plasma membrane"/>
    <property type="evidence" value="ECO:0007669"/>
    <property type="project" value="TreeGrafter"/>
</dbReference>
<sequence length="420" mass="44155">MLNIVAVCLVLTALMAYVNHRFIKLPTAIGVMAVALIFSLGLVVLDGFGVARELHDAEVSLLQSIDFSGVLMQGMLSFLLFAGALHIDLSELKAFRWQVGSLAIVSTVLSTLLVGFTLFYVLPWVGLGVPLMYCLLFGSLISPTDPIAVMGILKSANAPRELELVIAGESLFNDGVGVVVFSLLLGMLVSGVAPSVAQGAELLAHEAGGGLILGLVLGSVTFWLLRSVDNYQVEVLLTLATVVGGYALAAKLHMSGPLAMVVAGLIVGNHGRALAMSDTTRRYVDMFWELVDEILNAVLFVLIGMEVMVISFSGTEMIGIGVAIVVTLLARLLTVGLPVRLTPRSFNLPAGSWKVLTWGGLRGGISVALALSLPTGPERDTILALTYGVVIFSILGQGMSIGAMTKRALGDAAGKADQAH</sequence>
<feature type="transmembrane region" description="Helical" evidence="12">
    <location>
        <begin position="381"/>
        <end position="399"/>
    </location>
</feature>
<dbReference type="Proteomes" id="UP000185680">
    <property type="component" value="Chromosome"/>
</dbReference>
<keyword evidence="3" id="KW-0813">Transport</keyword>
<proteinExistence type="inferred from homology"/>
<evidence type="ECO:0000256" key="10">
    <source>
        <dbReference type="ARBA" id="ARBA00023136"/>
    </source>
</evidence>
<dbReference type="InterPro" id="IPR006153">
    <property type="entry name" value="Cation/H_exchanger_TM"/>
</dbReference>
<dbReference type="InterPro" id="IPR018422">
    <property type="entry name" value="Cation/H_exchanger_CPA1"/>
</dbReference>
<dbReference type="AlphaFoldDB" id="A0A162N1G2"/>
<protein>
    <submittedName>
        <fullName evidence="14">Sodium:proton antiporter</fullName>
    </submittedName>
</protein>
<feature type="transmembrane region" description="Helical" evidence="12">
    <location>
        <begin position="134"/>
        <end position="156"/>
    </location>
</feature>
<evidence type="ECO:0000256" key="12">
    <source>
        <dbReference type="SAM" id="Phobius"/>
    </source>
</evidence>
<dbReference type="OrthoDB" id="9809206at2"/>
<evidence type="ECO:0000256" key="6">
    <source>
        <dbReference type="ARBA" id="ARBA00022692"/>
    </source>
</evidence>
<dbReference type="GO" id="GO:0015386">
    <property type="term" value="F:potassium:proton antiporter activity"/>
    <property type="evidence" value="ECO:0007669"/>
    <property type="project" value="TreeGrafter"/>
</dbReference>
<keyword evidence="5" id="KW-1003">Cell membrane</keyword>
<dbReference type="EMBL" id="LVWD01000001">
    <property type="protein sequence ID" value="OAD44205.1"/>
    <property type="molecule type" value="Genomic_DNA"/>
</dbReference>
<feature type="transmembrane region" description="Helical" evidence="12">
    <location>
        <begin position="176"/>
        <end position="196"/>
    </location>
</feature>
<evidence type="ECO:0000256" key="5">
    <source>
        <dbReference type="ARBA" id="ARBA00022475"/>
    </source>
</evidence>
<feature type="transmembrane region" description="Helical" evidence="12">
    <location>
        <begin position="26"/>
        <end position="45"/>
    </location>
</feature>
<dbReference type="EMBL" id="CP017476">
    <property type="protein sequence ID" value="AOW13831.1"/>
    <property type="molecule type" value="Genomic_DNA"/>
</dbReference>